<evidence type="ECO:0000313" key="5">
    <source>
        <dbReference type="Proteomes" id="UP000219621"/>
    </source>
</evidence>
<proteinExistence type="predicted"/>
<reference evidence="4 5" key="1">
    <citation type="submission" date="2017-09" db="EMBL/GenBank/DDBJ databases">
        <authorList>
            <person name="Ehlers B."/>
            <person name="Leendertz F.H."/>
        </authorList>
    </citation>
    <scope>NUCLEOTIDE SEQUENCE [LARGE SCALE GENOMIC DNA]</scope>
    <source>
        <strain evidence="4 5">USBA 140</strain>
    </source>
</reference>
<dbReference type="Proteomes" id="UP000219621">
    <property type="component" value="Unassembled WGS sequence"/>
</dbReference>
<feature type="domain" description="PRC-barrel" evidence="3">
    <location>
        <begin position="108"/>
        <end position="182"/>
    </location>
</feature>
<dbReference type="AlphaFoldDB" id="A0A286GHN4"/>
<feature type="region of interest" description="Disordered" evidence="1">
    <location>
        <begin position="22"/>
        <end position="99"/>
    </location>
</feature>
<evidence type="ECO:0000313" key="4">
    <source>
        <dbReference type="EMBL" id="SOD95043.1"/>
    </source>
</evidence>
<feature type="compositionally biased region" description="Basic and acidic residues" evidence="1">
    <location>
        <begin position="38"/>
        <end position="48"/>
    </location>
</feature>
<feature type="compositionally biased region" description="Polar residues" evidence="1">
    <location>
        <begin position="82"/>
        <end position="92"/>
    </location>
</feature>
<keyword evidence="5" id="KW-1185">Reference proteome</keyword>
<organism evidence="4 5">
    <name type="scientific">Caenispirillum bisanense</name>
    <dbReference type="NCBI Taxonomy" id="414052"/>
    <lineage>
        <taxon>Bacteria</taxon>
        <taxon>Pseudomonadati</taxon>
        <taxon>Pseudomonadota</taxon>
        <taxon>Alphaproteobacteria</taxon>
        <taxon>Rhodospirillales</taxon>
        <taxon>Novispirillaceae</taxon>
        <taxon>Caenispirillum</taxon>
    </lineage>
</organism>
<evidence type="ECO:0000256" key="1">
    <source>
        <dbReference type="SAM" id="MobiDB-lite"/>
    </source>
</evidence>
<accession>A0A286GHN4</accession>
<evidence type="ECO:0000256" key="2">
    <source>
        <dbReference type="SAM" id="SignalP"/>
    </source>
</evidence>
<evidence type="ECO:0000259" key="3">
    <source>
        <dbReference type="Pfam" id="PF05239"/>
    </source>
</evidence>
<dbReference type="InterPro" id="IPR027275">
    <property type="entry name" value="PRC-brl_dom"/>
</dbReference>
<dbReference type="EMBL" id="OCNJ01000004">
    <property type="protein sequence ID" value="SOD95043.1"/>
    <property type="molecule type" value="Genomic_DNA"/>
</dbReference>
<dbReference type="Gene3D" id="2.30.30.240">
    <property type="entry name" value="PRC-barrel domain"/>
    <property type="match status" value="1"/>
</dbReference>
<protein>
    <submittedName>
        <fullName evidence="4">PRC-barrel domain-containing protein</fullName>
    </submittedName>
</protein>
<name>A0A286GHN4_9PROT</name>
<gene>
    <name evidence="4" type="ORF">SAMN05421508_104207</name>
</gene>
<dbReference type="SUPFAM" id="SSF50346">
    <property type="entry name" value="PRC-barrel domain"/>
    <property type="match status" value="1"/>
</dbReference>
<sequence>MPKRPVAAASALVAALVLALPAAAESQPDESWTGETAPEQREQTDKNEAAATVQDPSVKGSVAPAAPPDEATAGGVTELQRTDQPQEVNAATEQRKDTIVEASPRLGDEDRLVDLIGRDVYSSDGEQLGELSEVLADPDGGADMAVVDGDGFLVFDGGQMRLPLADLDVDGDRLIAPLTAEQAEERMGSE</sequence>
<feature type="signal peptide" evidence="2">
    <location>
        <begin position="1"/>
        <end position="24"/>
    </location>
</feature>
<dbReference type="InterPro" id="IPR011033">
    <property type="entry name" value="PRC_barrel-like_sf"/>
</dbReference>
<dbReference type="RefSeq" id="WP_176525124.1">
    <property type="nucleotide sequence ID" value="NZ_OCNJ01000004.1"/>
</dbReference>
<dbReference type="Pfam" id="PF05239">
    <property type="entry name" value="PRC"/>
    <property type="match status" value="1"/>
</dbReference>
<keyword evidence="2" id="KW-0732">Signal</keyword>
<feature type="chain" id="PRO_5013352673" evidence="2">
    <location>
        <begin position="25"/>
        <end position="190"/>
    </location>
</feature>